<evidence type="ECO:0000313" key="3">
    <source>
        <dbReference type="EMBL" id="MFC5382089.1"/>
    </source>
</evidence>
<dbReference type="InterPro" id="IPR025184">
    <property type="entry name" value="AadA_C"/>
</dbReference>
<dbReference type="GO" id="GO:0016779">
    <property type="term" value="F:nucleotidyltransferase activity"/>
    <property type="evidence" value="ECO:0007669"/>
    <property type="project" value="UniProtKB-KW"/>
</dbReference>
<gene>
    <name evidence="3" type="ORF">ACFPJ6_15055</name>
</gene>
<dbReference type="RefSeq" id="WP_340269807.1">
    <property type="nucleotide sequence ID" value="NZ_JBBEOG010000005.1"/>
</dbReference>
<dbReference type="Pfam" id="PF13427">
    <property type="entry name" value="AadA_C"/>
    <property type="match status" value="1"/>
</dbReference>
<keyword evidence="1" id="KW-0808">Transferase</keyword>
<keyword evidence="4" id="KW-1185">Reference proteome</keyword>
<name>A0ABW0GQ37_9MICO</name>
<protein>
    <submittedName>
        <fullName evidence="3">Aminoglycoside adenylyltransferase domain-containing protein</fullName>
    </submittedName>
</protein>
<feature type="domain" description="Adenylyltransferase AadA C-terminal" evidence="2">
    <location>
        <begin position="154"/>
        <end position="257"/>
    </location>
</feature>
<accession>A0ABW0GQ37</accession>
<dbReference type="Proteomes" id="UP001596122">
    <property type="component" value="Unassembled WGS sequence"/>
</dbReference>
<proteinExistence type="predicted"/>
<evidence type="ECO:0000313" key="4">
    <source>
        <dbReference type="Proteomes" id="UP001596122"/>
    </source>
</evidence>
<organism evidence="3 4">
    <name type="scientific">Aquipuribacter nitratireducens</name>
    <dbReference type="NCBI Taxonomy" id="650104"/>
    <lineage>
        <taxon>Bacteria</taxon>
        <taxon>Bacillati</taxon>
        <taxon>Actinomycetota</taxon>
        <taxon>Actinomycetes</taxon>
        <taxon>Micrococcales</taxon>
        <taxon>Intrasporangiaceae</taxon>
        <taxon>Aquipuribacter</taxon>
    </lineage>
</organism>
<evidence type="ECO:0000259" key="2">
    <source>
        <dbReference type="Pfam" id="PF13427"/>
    </source>
</evidence>
<evidence type="ECO:0000256" key="1">
    <source>
        <dbReference type="ARBA" id="ARBA00022679"/>
    </source>
</evidence>
<comment type="caution">
    <text evidence="3">The sequence shown here is derived from an EMBL/GenBank/DDBJ whole genome shotgun (WGS) entry which is preliminary data.</text>
</comment>
<dbReference type="EMBL" id="JBHSLD010000014">
    <property type="protein sequence ID" value="MFC5382089.1"/>
    <property type="molecule type" value="Genomic_DNA"/>
</dbReference>
<reference evidence="4" key="1">
    <citation type="journal article" date="2019" name="Int. J. Syst. Evol. Microbiol.">
        <title>The Global Catalogue of Microorganisms (GCM) 10K type strain sequencing project: providing services to taxonomists for standard genome sequencing and annotation.</title>
        <authorList>
            <consortium name="The Broad Institute Genomics Platform"/>
            <consortium name="The Broad Institute Genome Sequencing Center for Infectious Disease"/>
            <person name="Wu L."/>
            <person name="Ma J."/>
        </authorList>
    </citation>
    <scope>NUCLEOTIDE SEQUENCE [LARGE SCALE GENOMIC DNA]</scope>
    <source>
        <strain evidence="4">CCUG 43114</strain>
    </source>
</reference>
<keyword evidence="3" id="KW-0548">Nucleotidyltransferase</keyword>
<sequence length="262" mass="28828">MESSPLRSIPGEVQTLLETTVELLDEGLGPALAGVYLHRRLAAGDFCLGRSDVDLLAVLTQQPDEELLVRLRVVHDQVDARFPMWRGRVEVEYVALDTVRRLTTGDALAEPGVIARVSPGEHLHLLAATPHRVLGWSLARRHGVTLTGPPVQTLIPAIDDELVRDALLHHVRDWPTWVRDTTTPGGQAYAVLSMCRAAVALETGEQVSKKAAATIVADAVPAHRDVVLWARDWWYDGGNEDQPSEAATIRRFVDETSARLLQ</sequence>